<accession>A0A9D5Q8H9</accession>
<evidence type="ECO:0000313" key="8">
    <source>
        <dbReference type="EMBL" id="MBD3326896.1"/>
    </source>
</evidence>
<name>A0A9D5Q8H9_9BACT</name>
<dbReference type="Gene3D" id="1.10.1760.20">
    <property type="match status" value="1"/>
</dbReference>
<sequence length="213" mass="22006">MHIPDGVLATPVLITTGIVAAGGVANGLRKIDYEEVPKVAVLSAAFFVASLIHIPIGPASAHLLLNGLLGVLIGWAAFPALLIGLVLQALFFGFGGVTSLGTNVVNMAAPAVLVYALFATRINQASSQKALFVLGWAAGAIAILTTCGLGAVTLFASGKEFAVAITAILIAHLPIILIEGFVTGSVMVFLHKVRPELLQAPLLYAGREEKLYA</sequence>
<evidence type="ECO:0000256" key="6">
    <source>
        <dbReference type="ARBA" id="ARBA00023136"/>
    </source>
</evidence>
<evidence type="ECO:0000256" key="4">
    <source>
        <dbReference type="ARBA" id="ARBA00022692"/>
    </source>
</evidence>
<keyword evidence="5 7" id="KW-1133">Transmembrane helix</keyword>
<evidence type="ECO:0000256" key="2">
    <source>
        <dbReference type="ARBA" id="ARBA00022448"/>
    </source>
</evidence>
<dbReference type="AlphaFoldDB" id="A0A9D5Q8H9"/>
<dbReference type="PANTHER" id="PTHR34229:SF1">
    <property type="entry name" value="METAL TRANSPORT PROTEIN HI_1621-RELATED"/>
    <property type="match status" value="1"/>
</dbReference>
<evidence type="ECO:0000256" key="3">
    <source>
        <dbReference type="ARBA" id="ARBA00022475"/>
    </source>
</evidence>
<dbReference type="InterPro" id="IPR002751">
    <property type="entry name" value="CbiM/NikMN"/>
</dbReference>
<keyword evidence="3" id="KW-1003">Cell membrane</keyword>
<feature type="transmembrane region" description="Helical" evidence="7">
    <location>
        <begin position="7"/>
        <end position="27"/>
    </location>
</feature>
<keyword evidence="6 7" id="KW-0472">Membrane</keyword>
<reference evidence="8" key="1">
    <citation type="submission" date="2019-11" db="EMBL/GenBank/DDBJ databases">
        <title>Microbial mats filling the niche in hypersaline microbial mats.</title>
        <authorList>
            <person name="Wong H.L."/>
            <person name="Macleod F.I."/>
            <person name="White R.A. III"/>
            <person name="Burns B.P."/>
        </authorList>
    </citation>
    <scope>NUCLEOTIDE SEQUENCE</scope>
    <source>
        <strain evidence="8">Rbin_158</strain>
    </source>
</reference>
<organism evidence="8 9">
    <name type="scientific">candidate division KSB3 bacterium</name>
    <dbReference type="NCBI Taxonomy" id="2044937"/>
    <lineage>
        <taxon>Bacteria</taxon>
        <taxon>candidate division KSB3</taxon>
    </lineage>
</organism>
<dbReference type="PANTHER" id="PTHR34229">
    <property type="entry name" value="METAL TRANSPORT PROTEIN HI_1621-RELATED"/>
    <property type="match status" value="1"/>
</dbReference>
<dbReference type="EMBL" id="WJJP01000655">
    <property type="protein sequence ID" value="MBD3326896.1"/>
    <property type="molecule type" value="Genomic_DNA"/>
</dbReference>
<dbReference type="Pfam" id="PF01891">
    <property type="entry name" value="CbiM"/>
    <property type="match status" value="1"/>
</dbReference>
<dbReference type="GO" id="GO:0005886">
    <property type="term" value="C:plasma membrane"/>
    <property type="evidence" value="ECO:0007669"/>
    <property type="project" value="UniProtKB-SubCell"/>
</dbReference>
<feature type="transmembrane region" description="Helical" evidence="7">
    <location>
        <begin position="39"/>
        <end position="56"/>
    </location>
</feature>
<dbReference type="NCBIfam" id="NF004904">
    <property type="entry name" value="PRK06265.1-4"/>
    <property type="match status" value="1"/>
</dbReference>
<evidence type="ECO:0000256" key="1">
    <source>
        <dbReference type="ARBA" id="ARBA00004651"/>
    </source>
</evidence>
<dbReference type="GO" id="GO:0000041">
    <property type="term" value="P:transition metal ion transport"/>
    <property type="evidence" value="ECO:0007669"/>
    <property type="project" value="InterPro"/>
</dbReference>
<evidence type="ECO:0000256" key="7">
    <source>
        <dbReference type="SAM" id="Phobius"/>
    </source>
</evidence>
<protein>
    <submittedName>
        <fullName evidence="8">Cobalt transporter CbiM</fullName>
    </submittedName>
</protein>
<dbReference type="NCBIfam" id="NF004905">
    <property type="entry name" value="PRK06265.1-5"/>
    <property type="match status" value="1"/>
</dbReference>
<comment type="caution">
    <text evidence="8">The sequence shown here is derived from an EMBL/GenBank/DDBJ whole genome shotgun (WGS) entry which is preliminary data.</text>
</comment>
<feature type="transmembrane region" description="Helical" evidence="7">
    <location>
        <begin position="68"/>
        <end position="94"/>
    </location>
</feature>
<evidence type="ECO:0000313" key="9">
    <source>
        <dbReference type="Proteomes" id="UP000649604"/>
    </source>
</evidence>
<keyword evidence="2" id="KW-0813">Transport</keyword>
<comment type="subcellular location">
    <subcellularLocation>
        <location evidence="1">Cell membrane</location>
        <topology evidence="1">Multi-pass membrane protein</topology>
    </subcellularLocation>
</comment>
<feature type="transmembrane region" description="Helical" evidence="7">
    <location>
        <begin position="100"/>
        <end position="118"/>
    </location>
</feature>
<dbReference type="Proteomes" id="UP000649604">
    <property type="component" value="Unassembled WGS sequence"/>
</dbReference>
<feature type="transmembrane region" description="Helical" evidence="7">
    <location>
        <begin position="161"/>
        <end position="190"/>
    </location>
</feature>
<evidence type="ECO:0000256" key="5">
    <source>
        <dbReference type="ARBA" id="ARBA00022989"/>
    </source>
</evidence>
<gene>
    <name evidence="8" type="primary">cbiM</name>
    <name evidence="8" type="ORF">GF339_20090</name>
</gene>
<keyword evidence="4 7" id="KW-0812">Transmembrane</keyword>
<proteinExistence type="predicted"/>
<feature type="transmembrane region" description="Helical" evidence="7">
    <location>
        <begin position="130"/>
        <end position="155"/>
    </location>
</feature>